<protein>
    <submittedName>
        <fullName evidence="3">Uncharacterized protein</fullName>
    </submittedName>
</protein>
<gene>
    <name evidence="2" type="ORF">CYNAS_LOCUS10067</name>
    <name evidence="3" type="ORF">CYNAS_LOCUS10068</name>
</gene>
<dbReference type="EMBL" id="CATQJL010000223">
    <property type="protein sequence ID" value="CAJ0598084.1"/>
    <property type="molecule type" value="Genomic_DNA"/>
</dbReference>
<dbReference type="AlphaFoldDB" id="A0AA36M524"/>
<evidence type="ECO:0000313" key="3">
    <source>
        <dbReference type="EMBL" id="CAJ0598085.1"/>
    </source>
</evidence>
<dbReference type="EMBL" id="CATQJL010000223">
    <property type="protein sequence ID" value="CAJ0598085.1"/>
    <property type="molecule type" value="Genomic_DNA"/>
</dbReference>
<accession>A0AA36M524</accession>
<keyword evidence="4" id="KW-1185">Reference proteome</keyword>
<dbReference type="SUPFAM" id="SSF57302">
    <property type="entry name" value="Snake toxin-like"/>
    <property type="match status" value="1"/>
</dbReference>
<comment type="caution">
    <text evidence="3">The sequence shown here is derived from an EMBL/GenBank/DDBJ whole genome shotgun (WGS) entry which is preliminary data.</text>
</comment>
<keyword evidence="1" id="KW-0732">Signal</keyword>
<dbReference type="InterPro" id="IPR045860">
    <property type="entry name" value="Snake_toxin-like_sf"/>
</dbReference>
<dbReference type="Proteomes" id="UP001176961">
    <property type="component" value="Unassembled WGS sequence"/>
</dbReference>
<evidence type="ECO:0000313" key="2">
    <source>
        <dbReference type="EMBL" id="CAJ0598084.1"/>
    </source>
</evidence>
<feature type="signal peptide" evidence="1">
    <location>
        <begin position="1"/>
        <end position="19"/>
    </location>
</feature>
<evidence type="ECO:0000313" key="4">
    <source>
        <dbReference type="Proteomes" id="UP001176961"/>
    </source>
</evidence>
<feature type="chain" id="PRO_5041588979" evidence="1">
    <location>
        <begin position="20"/>
        <end position="91"/>
    </location>
</feature>
<proteinExistence type="predicted"/>
<organism evidence="3 4">
    <name type="scientific">Cylicocyclus nassatus</name>
    <name type="common">Nematode worm</name>
    <dbReference type="NCBI Taxonomy" id="53992"/>
    <lineage>
        <taxon>Eukaryota</taxon>
        <taxon>Metazoa</taxon>
        <taxon>Ecdysozoa</taxon>
        <taxon>Nematoda</taxon>
        <taxon>Chromadorea</taxon>
        <taxon>Rhabditida</taxon>
        <taxon>Rhabditina</taxon>
        <taxon>Rhabditomorpha</taxon>
        <taxon>Strongyloidea</taxon>
        <taxon>Strongylidae</taxon>
        <taxon>Cylicocyclus</taxon>
    </lineage>
</organism>
<evidence type="ECO:0000256" key="1">
    <source>
        <dbReference type="SAM" id="SignalP"/>
    </source>
</evidence>
<sequence length="91" mass="9987">MFSFVQVILLVAFIARTQALKCYSGLGTEKSHPPSIEVCPWITKHCFVKTGIITQYSCDYGGRICKKQGCEKVGSVTTCCCASDLCNKLDI</sequence>
<reference evidence="3" key="1">
    <citation type="submission" date="2023-07" db="EMBL/GenBank/DDBJ databases">
        <authorList>
            <consortium name="CYATHOMIX"/>
        </authorList>
    </citation>
    <scope>NUCLEOTIDE SEQUENCE</scope>
    <source>
        <strain evidence="3">N/A</strain>
    </source>
</reference>
<name>A0AA36M524_CYLNA</name>